<evidence type="ECO:0000313" key="4">
    <source>
        <dbReference type="Proteomes" id="UP000002941"/>
    </source>
</evidence>
<evidence type="ECO:0000256" key="2">
    <source>
        <dbReference type="SAM" id="MobiDB-lite"/>
    </source>
</evidence>
<evidence type="ECO:0000256" key="1">
    <source>
        <dbReference type="SAM" id="Coils"/>
    </source>
</evidence>
<sequence>MQHVTDNGTVYAREVDSGGKRLRTVALPAEYVSEHAHWSYAATAYGVQDATVYRSLTMLSDATSVAGVYVYVGMTRGRQQNQLHVVAENMDDARAQFVEAMERDPADRGLDHATAQAIDAVRGLVVDGPVQLVTDEIARLATEVERAEQLAERWEQTATRFDAQRATHKAKDDEHADVLRRAEADLRVIDVAQQVEAARGDRDAMRERREQEQRQQALAEREWQLSEPTEADRRHDPQRDGPARGL</sequence>
<evidence type="ECO:0000313" key="3">
    <source>
        <dbReference type="EMBL" id="EJF35678.1"/>
    </source>
</evidence>
<accession>J1GS18</accession>
<feature type="coiled-coil region" evidence="1">
    <location>
        <begin position="130"/>
        <end position="164"/>
    </location>
</feature>
<feature type="region of interest" description="Disordered" evidence="2">
    <location>
        <begin position="198"/>
        <end position="246"/>
    </location>
</feature>
<dbReference type="PATRIC" id="fig|1125718.3.peg.2910"/>
<protein>
    <submittedName>
        <fullName evidence="3">Uncharacterized protein</fullName>
    </submittedName>
</protein>
<name>J1GS18_9ACTO</name>
<dbReference type="RefSeq" id="WP_008734133.1">
    <property type="nucleotide sequence ID" value="NZ_AKFT01000226.1"/>
</dbReference>
<dbReference type="EMBL" id="AKFT01000226">
    <property type="protein sequence ID" value="EJF35678.1"/>
    <property type="molecule type" value="Genomic_DNA"/>
</dbReference>
<reference evidence="3 4" key="1">
    <citation type="submission" date="2012-05" db="EMBL/GenBank/DDBJ databases">
        <authorList>
            <person name="Harkins D.M."/>
            <person name="Madupu R."/>
            <person name="Durkin A.S."/>
            <person name="Torralba M."/>
            <person name="Methe B."/>
            <person name="Sutton G.G."/>
            <person name="Nelson K.E."/>
        </authorList>
    </citation>
    <scope>NUCLEOTIDE SEQUENCE [LARGE SCALE GENOMIC DNA]</scope>
    <source>
        <strain evidence="3 4">F0489</strain>
    </source>
</reference>
<dbReference type="AlphaFoldDB" id="J1GS18"/>
<organism evidence="3 4">
    <name type="scientific">Actinomyces massiliensis F0489</name>
    <dbReference type="NCBI Taxonomy" id="1125718"/>
    <lineage>
        <taxon>Bacteria</taxon>
        <taxon>Bacillati</taxon>
        <taxon>Actinomycetota</taxon>
        <taxon>Actinomycetes</taxon>
        <taxon>Actinomycetales</taxon>
        <taxon>Actinomycetaceae</taxon>
        <taxon>Actinomyces</taxon>
    </lineage>
</organism>
<comment type="caution">
    <text evidence="3">The sequence shown here is derived from an EMBL/GenBank/DDBJ whole genome shotgun (WGS) entry which is preliminary data.</text>
</comment>
<dbReference type="eggNOG" id="COG0507">
    <property type="taxonomic scope" value="Bacteria"/>
</dbReference>
<proteinExistence type="predicted"/>
<keyword evidence="4" id="KW-1185">Reference proteome</keyword>
<dbReference type="Proteomes" id="UP000002941">
    <property type="component" value="Unassembled WGS sequence"/>
</dbReference>
<gene>
    <name evidence="3" type="ORF">HMPREF1318_1256</name>
</gene>
<dbReference type="OrthoDB" id="3250602at2"/>
<keyword evidence="1" id="KW-0175">Coiled coil</keyword>